<evidence type="ECO:0000256" key="1">
    <source>
        <dbReference type="SAM" id="Phobius"/>
    </source>
</evidence>
<sequence length="149" mass="16806">MYSQMLTKFLFGFFALYLIALYGSVAITYKSLPLIIASQWYTLASVIVVLTAFCALCATVLNVGIIFEVDNDCKRFKLKIYEILNDKVISPVWHWILAISMIGLFQIGHYGDSLVTLCLFSCILTFRIAHQSVVRKAKIQVLNAAITKK</sequence>
<dbReference type="EMBL" id="KU574722">
    <property type="protein sequence ID" value="AMM44065.1"/>
    <property type="molecule type" value="Genomic_DNA"/>
</dbReference>
<gene>
    <name evidence="2" type="ORF">CBB_502</name>
</gene>
<feature type="transmembrane region" description="Helical" evidence="1">
    <location>
        <begin position="42"/>
        <end position="67"/>
    </location>
</feature>
<accession>A0A1L2CVL4</accession>
<evidence type="ECO:0000313" key="2">
    <source>
        <dbReference type="EMBL" id="AMM44065.1"/>
    </source>
</evidence>
<reference evidence="3" key="1">
    <citation type="submission" date="2016-01" db="EMBL/GenBank/DDBJ databases">
        <title>Isolation and Characterization of Enterobacteria phage CBB.</title>
        <authorList>
            <person name="Buttimer C.T.H."/>
            <person name="Hendrix H."/>
            <person name="Alexandre H."/>
            <person name="O'Mahony J."/>
            <person name="Lavigne R."/>
            <person name="Coffey A."/>
        </authorList>
    </citation>
    <scope>NUCLEOTIDE SEQUENCE [LARGE SCALE GENOMIC DNA]</scope>
</reference>
<keyword evidence="1" id="KW-0472">Membrane</keyword>
<name>A0A1L2CVL4_9CAUD</name>
<dbReference type="Proteomes" id="UP000223891">
    <property type="component" value="Segment"/>
</dbReference>
<protein>
    <submittedName>
        <fullName evidence="2">Putative membrane protein</fullName>
    </submittedName>
</protein>
<organism evidence="2 3">
    <name type="scientific">Pectobacterium phage vB_PcaM_CBB</name>
    <dbReference type="NCBI Taxonomy" id="2772511"/>
    <lineage>
        <taxon>Viruses</taxon>
        <taxon>Duplodnaviria</taxon>
        <taxon>Heunggongvirae</taxon>
        <taxon>Uroviricota</taxon>
        <taxon>Caudoviricetes</taxon>
        <taxon>Mimasvirus</taxon>
        <taxon>Mimasvirus CBB</taxon>
    </lineage>
</organism>
<evidence type="ECO:0000313" key="3">
    <source>
        <dbReference type="Proteomes" id="UP000223891"/>
    </source>
</evidence>
<keyword evidence="1" id="KW-0812">Transmembrane</keyword>
<proteinExistence type="predicted"/>
<keyword evidence="3" id="KW-1185">Reference proteome</keyword>
<keyword evidence="1" id="KW-1133">Transmembrane helix</keyword>
<feature type="transmembrane region" description="Helical" evidence="1">
    <location>
        <begin position="113"/>
        <end position="130"/>
    </location>
</feature>
<feature type="transmembrane region" description="Helical" evidence="1">
    <location>
        <begin position="88"/>
        <end position="107"/>
    </location>
</feature>